<dbReference type="PANTHER" id="PTHR42705:SF3">
    <property type="entry name" value="ATP-DEPENDENT DNA LIGASE"/>
    <property type="match status" value="1"/>
</dbReference>
<keyword evidence="3" id="KW-1185">Reference proteome</keyword>
<dbReference type="NCBIfam" id="TIGR02778">
    <property type="entry name" value="ligD_pol"/>
    <property type="match status" value="1"/>
</dbReference>
<reference evidence="2 3" key="1">
    <citation type="submission" date="2019-03" db="EMBL/GenBank/DDBJ databases">
        <title>Genomic Encyclopedia of Type Strains, Phase IV (KMG-IV): sequencing the most valuable type-strain genomes for metagenomic binning, comparative biology and taxonomic classification.</title>
        <authorList>
            <person name="Goeker M."/>
        </authorList>
    </citation>
    <scope>NUCLEOTIDE SEQUENCE [LARGE SCALE GENOMIC DNA]</scope>
    <source>
        <strain evidence="2 3">DSM 11170</strain>
    </source>
</reference>
<dbReference type="Pfam" id="PF21686">
    <property type="entry name" value="LigD_Prim-Pol"/>
    <property type="match status" value="1"/>
</dbReference>
<organism evidence="2 3">
    <name type="scientific">Heliophilum fasciatum</name>
    <dbReference type="NCBI Taxonomy" id="35700"/>
    <lineage>
        <taxon>Bacteria</taxon>
        <taxon>Bacillati</taxon>
        <taxon>Bacillota</taxon>
        <taxon>Clostridia</taxon>
        <taxon>Eubacteriales</taxon>
        <taxon>Heliobacteriaceae</taxon>
        <taxon>Heliophilum</taxon>
    </lineage>
</organism>
<dbReference type="AlphaFoldDB" id="A0A4R2RCQ1"/>
<evidence type="ECO:0000313" key="2">
    <source>
        <dbReference type="EMBL" id="TCP60204.1"/>
    </source>
</evidence>
<evidence type="ECO:0000259" key="1">
    <source>
        <dbReference type="Pfam" id="PF21686"/>
    </source>
</evidence>
<protein>
    <submittedName>
        <fullName evidence="2">Bifunctional non-homologous end joining protein LigD</fullName>
    </submittedName>
</protein>
<dbReference type="Gene3D" id="3.90.920.10">
    <property type="entry name" value="DNA primase, PRIM domain"/>
    <property type="match status" value="1"/>
</dbReference>
<name>A0A4R2RCQ1_9FIRM</name>
<dbReference type="InterPro" id="IPR052171">
    <property type="entry name" value="NHEJ_LigD"/>
</dbReference>
<comment type="caution">
    <text evidence="2">The sequence shown here is derived from an EMBL/GenBank/DDBJ whole genome shotgun (WGS) entry which is preliminary data.</text>
</comment>
<dbReference type="PANTHER" id="PTHR42705">
    <property type="entry name" value="BIFUNCTIONAL NON-HOMOLOGOUS END JOINING PROTEIN LIGD"/>
    <property type="match status" value="1"/>
</dbReference>
<evidence type="ECO:0000313" key="3">
    <source>
        <dbReference type="Proteomes" id="UP000294813"/>
    </source>
</evidence>
<dbReference type="InterPro" id="IPR014145">
    <property type="entry name" value="LigD_pol_dom"/>
</dbReference>
<accession>A0A4R2RCQ1</accession>
<dbReference type="Proteomes" id="UP000294813">
    <property type="component" value="Unassembled WGS sequence"/>
</dbReference>
<sequence length="322" mass="34904">MTGGGIVASANGEAKPLTLSNTDKIFWPQQGYTKGDLLMYYAAMAPVLLPHLRGYPLVLVRYPDGIEGKFFYQKQAPDHRPSWLPTVTIPSSGSDGTAGEGKKSASSGRAITYCMVNDEADLLWLINAGCIEVHPWLSMAADPDKPTAMVFDLDPAPGQDFRVVIEVALCLQAALKTLGLKGYVKTSGASGLHLFVPIAPLYPYAVVREAAVVLAQMIAEVDSRVTLERHVEERGQRLYLDCWQMARAKTLASVYSVRPVPGATVSTPLLAEELSGENLLDPRQFTIKNLPDRVAQVGDLFAPVLQEKNDLRPLLSLTGAQG</sequence>
<gene>
    <name evidence="2" type="ORF">EDD73_14011</name>
</gene>
<proteinExistence type="predicted"/>
<feature type="domain" description="DNA ligase D polymerase" evidence="1">
    <location>
        <begin position="33"/>
        <end position="301"/>
    </location>
</feature>
<dbReference type="EMBL" id="SLXT01000040">
    <property type="protein sequence ID" value="TCP60204.1"/>
    <property type="molecule type" value="Genomic_DNA"/>
</dbReference>